<dbReference type="InterPro" id="IPR039424">
    <property type="entry name" value="SBP_5"/>
</dbReference>
<evidence type="ECO:0000259" key="7">
    <source>
        <dbReference type="Pfam" id="PF00496"/>
    </source>
</evidence>
<evidence type="ECO:0000256" key="6">
    <source>
        <dbReference type="SAM" id="SignalP"/>
    </source>
</evidence>
<evidence type="ECO:0000313" key="10">
    <source>
        <dbReference type="Proteomes" id="UP000199541"/>
    </source>
</evidence>
<dbReference type="Gene3D" id="3.10.105.10">
    <property type="entry name" value="Dipeptide-binding Protein, Domain 3"/>
    <property type="match status" value="1"/>
</dbReference>
<dbReference type="GO" id="GO:1904680">
    <property type="term" value="F:peptide transmembrane transporter activity"/>
    <property type="evidence" value="ECO:0007669"/>
    <property type="project" value="TreeGrafter"/>
</dbReference>
<dbReference type="RefSeq" id="WP_035843496.1">
    <property type="nucleotide sequence ID" value="NZ_BNAB01000004.1"/>
</dbReference>
<evidence type="ECO:0000313" key="9">
    <source>
        <dbReference type="EMBL" id="SDW59114.1"/>
    </source>
</evidence>
<dbReference type="EMBL" id="FNOB01000005">
    <property type="protein sequence ID" value="SDW59114.1"/>
    <property type="molecule type" value="Genomic_DNA"/>
</dbReference>
<feature type="region of interest" description="Disordered" evidence="5">
    <location>
        <begin position="294"/>
        <end position="314"/>
    </location>
</feature>
<dbReference type="GO" id="GO:0015833">
    <property type="term" value="P:peptide transport"/>
    <property type="evidence" value="ECO:0007669"/>
    <property type="project" value="TreeGrafter"/>
</dbReference>
<feature type="domain" description="Solute-binding protein family 5" evidence="7">
    <location>
        <begin position="81"/>
        <end position="471"/>
    </location>
</feature>
<dbReference type="Proteomes" id="UP000634647">
    <property type="component" value="Unassembled WGS sequence"/>
</dbReference>
<comment type="caution">
    <text evidence="8">The sequence shown here is derived from an EMBL/GenBank/DDBJ whole genome shotgun (WGS) entry which is preliminary data.</text>
</comment>
<dbReference type="GO" id="GO:0030288">
    <property type="term" value="C:outer membrane-bounded periplasmic space"/>
    <property type="evidence" value="ECO:0007669"/>
    <property type="project" value="UniProtKB-ARBA"/>
</dbReference>
<accession>A0AAN4UPX9</accession>
<evidence type="ECO:0000256" key="3">
    <source>
        <dbReference type="ARBA" id="ARBA00022448"/>
    </source>
</evidence>
<dbReference type="InterPro" id="IPR000914">
    <property type="entry name" value="SBP_5_dom"/>
</dbReference>
<sequence length="572" mass="62693">MKIKLALMGAAAALALAPVAHAEGRGADGTVNIIYWQAPSILNPYLSGGTKDVESSSIVLEPLAGYDQDGKLFPRLAADIPTVANGGISKDLKSITWHLKKGLKWSDGSPVTAADVVFTGKYCMDPQGGCAQLSHFEGVKSIEEVDPLTVKITFKEPQPVPYGPFVSSESPILQKKQFENCMGAKAPTCTEANFNPIGTGPFEVTEFKPNDVIQFKANPNYRVPDEPHFAKVNFKGGGSAMASARAVLQTGEYDYGWNLQLSPKVLEDMTKDGKGKLMIGFGTLVERLQLNLTDPSSSLPADERSTAKRPNPFLSDKRVREALSMALDRNVLTQIGYGKMGKPTCNWIPAPANFADANNTSCLKQNIAGAKKLLDEAGWKMGSDGYRHKDGKKLVLSYQTSTNAVRQQFQAIIKQWWKEIGVDTELKNINASVFFGGDPGSPDTFQKFYADVEMYANNFNGADPGAYVAQYTCDKAPRPATQWQGENITRFCSKKYDELVAELGKTANYEKRGEIVKKLNAILTVGQPDSTYTMLPLVWRGRVSAASNTLGGDIMNTWDSEMWNIQSWYRKK</sequence>
<gene>
    <name evidence="8" type="ORF">GCM10008024_12760</name>
    <name evidence="9" type="ORF">SAMN05444006_10539</name>
</gene>
<dbReference type="Pfam" id="PF00496">
    <property type="entry name" value="SBP_bac_5"/>
    <property type="match status" value="1"/>
</dbReference>
<dbReference type="AlphaFoldDB" id="A0AAN4UPX9"/>
<dbReference type="FunFam" id="3.10.105.10:FF:000006">
    <property type="entry name" value="Peptide ABC transporter substrate-binding protein"/>
    <property type="match status" value="1"/>
</dbReference>
<evidence type="ECO:0000256" key="2">
    <source>
        <dbReference type="ARBA" id="ARBA00005695"/>
    </source>
</evidence>
<evidence type="ECO:0000256" key="5">
    <source>
        <dbReference type="SAM" id="MobiDB-lite"/>
    </source>
</evidence>
<evidence type="ECO:0000313" key="8">
    <source>
        <dbReference type="EMBL" id="GHE00599.1"/>
    </source>
</evidence>
<name>A0AAN4UPX9_9RHOB</name>
<dbReference type="GO" id="GO:0043190">
    <property type="term" value="C:ATP-binding cassette (ABC) transporter complex"/>
    <property type="evidence" value="ECO:0007669"/>
    <property type="project" value="InterPro"/>
</dbReference>
<dbReference type="SUPFAM" id="SSF53850">
    <property type="entry name" value="Periplasmic binding protein-like II"/>
    <property type="match status" value="1"/>
</dbReference>
<dbReference type="PIRSF" id="PIRSF002741">
    <property type="entry name" value="MppA"/>
    <property type="match status" value="1"/>
</dbReference>
<organism evidence="8 11">
    <name type="scientific">Allgaiera indica</name>
    <dbReference type="NCBI Taxonomy" id="765699"/>
    <lineage>
        <taxon>Bacteria</taxon>
        <taxon>Pseudomonadati</taxon>
        <taxon>Pseudomonadota</taxon>
        <taxon>Alphaproteobacteria</taxon>
        <taxon>Rhodobacterales</taxon>
        <taxon>Paracoccaceae</taxon>
        <taxon>Allgaiera</taxon>
    </lineage>
</organism>
<evidence type="ECO:0000313" key="11">
    <source>
        <dbReference type="Proteomes" id="UP000634647"/>
    </source>
</evidence>
<dbReference type="EMBL" id="BNAB01000004">
    <property type="protein sequence ID" value="GHE00599.1"/>
    <property type="molecule type" value="Genomic_DNA"/>
</dbReference>
<comment type="subcellular location">
    <subcellularLocation>
        <location evidence="1">Periplasm</location>
    </subcellularLocation>
</comment>
<proteinExistence type="inferred from homology"/>
<reference evidence="8" key="3">
    <citation type="submission" date="2023-06" db="EMBL/GenBank/DDBJ databases">
        <authorList>
            <person name="Sun Q."/>
            <person name="Zhou Y."/>
        </authorList>
    </citation>
    <scope>NUCLEOTIDE SEQUENCE</scope>
    <source>
        <strain evidence="8">CGMCC 1.10859</strain>
    </source>
</reference>
<dbReference type="PANTHER" id="PTHR30290:SF65">
    <property type="entry name" value="MONOACYL PHOSPHATIDYLINOSITOL TETRAMANNOSIDE-BINDING PROTEIN LPQW-RELATED"/>
    <property type="match status" value="1"/>
</dbReference>
<reference evidence="9 10" key="2">
    <citation type="submission" date="2016-10" db="EMBL/GenBank/DDBJ databases">
        <authorList>
            <person name="Varghese N."/>
            <person name="Submissions S."/>
        </authorList>
    </citation>
    <scope>NUCLEOTIDE SEQUENCE [LARGE SCALE GENOMIC DNA]</scope>
    <source>
        <strain evidence="9 10">DSM 24802</strain>
    </source>
</reference>
<dbReference type="Gene3D" id="3.40.190.10">
    <property type="entry name" value="Periplasmic binding protein-like II"/>
    <property type="match status" value="1"/>
</dbReference>
<keyword evidence="10" id="KW-1185">Reference proteome</keyword>
<dbReference type="InterPro" id="IPR030678">
    <property type="entry name" value="Peptide/Ni-bd"/>
</dbReference>
<evidence type="ECO:0000256" key="1">
    <source>
        <dbReference type="ARBA" id="ARBA00004418"/>
    </source>
</evidence>
<feature type="chain" id="PRO_5043031797" evidence="6">
    <location>
        <begin position="23"/>
        <end position="572"/>
    </location>
</feature>
<reference evidence="8" key="1">
    <citation type="journal article" date="2014" name="Int. J. Syst. Evol. Microbiol.">
        <title>Complete genome sequence of Corynebacterium casei LMG S-19264T (=DSM 44701T), isolated from a smear-ripened cheese.</title>
        <authorList>
            <consortium name="US DOE Joint Genome Institute (JGI-PGF)"/>
            <person name="Walter F."/>
            <person name="Albersmeier A."/>
            <person name="Kalinowski J."/>
            <person name="Ruckert C."/>
        </authorList>
    </citation>
    <scope>NUCLEOTIDE SEQUENCE</scope>
    <source>
        <strain evidence="8">CGMCC 1.10859</strain>
    </source>
</reference>
<evidence type="ECO:0000256" key="4">
    <source>
        <dbReference type="ARBA" id="ARBA00022729"/>
    </source>
</evidence>
<keyword evidence="3" id="KW-0813">Transport</keyword>
<keyword evidence="4 6" id="KW-0732">Signal</keyword>
<dbReference type="PANTHER" id="PTHR30290">
    <property type="entry name" value="PERIPLASMIC BINDING COMPONENT OF ABC TRANSPORTER"/>
    <property type="match status" value="1"/>
</dbReference>
<dbReference type="CDD" id="cd08513">
    <property type="entry name" value="PBP2_thermophilic_Hb8_like"/>
    <property type="match status" value="1"/>
</dbReference>
<dbReference type="Proteomes" id="UP000199541">
    <property type="component" value="Unassembled WGS sequence"/>
</dbReference>
<protein>
    <submittedName>
        <fullName evidence="8">ABC transporter substrate-binding protein</fullName>
    </submittedName>
    <submittedName>
        <fullName evidence="9">Peptide/nickel transport system substrate-binding protein</fullName>
    </submittedName>
</protein>
<comment type="similarity">
    <text evidence="2">Belongs to the bacterial solute-binding protein 5 family.</text>
</comment>
<feature type="signal peptide" evidence="6">
    <location>
        <begin position="1"/>
        <end position="22"/>
    </location>
</feature>